<evidence type="ECO:0000313" key="6">
    <source>
        <dbReference type="Proteomes" id="UP000694700"/>
    </source>
</evidence>
<dbReference type="GO" id="GO:0005681">
    <property type="term" value="C:spliceosomal complex"/>
    <property type="evidence" value="ECO:0007669"/>
    <property type="project" value="TreeGrafter"/>
</dbReference>
<dbReference type="GO" id="GO:0006396">
    <property type="term" value="P:RNA processing"/>
    <property type="evidence" value="ECO:0007669"/>
    <property type="project" value="InterPro"/>
</dbReference>
<proteinExistence type="predicted"/>
<evidence type="ECO:0000313" key="5">
    <source>
        <dbReference type="Ensembl" id="ENSCCRP00015047592.1"/>
    </source>
</evidence>
<evidence type="ECO:0000256" key="1">
    <source>
        <dbReference type="ARBA" id="ARBA00004123"/>
    </source>
</evidence>
<evidence type="ECO:0000259" key="4">
    <source>
        <dbReference type="Pfam" id="PF09429"/>
    </source>
</evidence>
<dbReference type="AlphaFoldDB" id="A0A8C1V6M8"/>
<feature type="domain" description="Wbp11/ELF5/Saf1 N-terminal" evidence="4">
    <location>
        <begin position="12"/>
        <end position="93"/>
    </location>
</feature>
<feature type="compositionally biased region" description="Pro residues" evidence="3">
    <location>
        <begin position="189"/>
        <end position="207"/>
    </location>
</feature>
<keyword evidence="2" id="KW-0539">Nucleus</keyword>
<dbReference type="Proteomes" id="UP000694700">
    <property type="component" value="Unplaced"/>
</dbReference>
<dbReference type="InterPro" id="IPR019007">
    <property type="entry name" value="Wbp11/ELF5/Saf1_N"/>
</dbReference>
<evidence type="ECO:0000256" key="2">
    <source>
        <dbReference type="ARBA" id="ARBA00023242"/>
    </source>
</evidence>
<dbReference type="Pfam" id="PF09429">
    <property type="entry name" value="Wbp11"/>
    <property type="match status" value="1"/>
</dbReference>
<reference evidence="5" key="1">
    <citation type="submission" date="2025-08" db="UniProtKB">
        <authorList>
            <consortium name="Ensembl"/>
        </authorList>
    </citation>
    <scope>IDENTIFICATION</scope>
</reference>
<evidence type="ECO:0000256" key="3">
    <source>
        <dbReference type="SAM" id="MobiDB-lite"/>
    </source>
</evidence>
<feature type="compositionally biased region" description="Polar residues" evidence="3">
    <location>
        <begin position="1"/>
        <end position="11"/>
    </location>
</feature>
<protein>
    <recommendedName>
        <fullName evidence="4">Wbp11/ELF5/Saf1 N-terminal domain-containing protein</fullName>
    </recommendedName>
</protein>
<name>A0A8C1V6M8_CYPCA</name>
<sequence>MGRRSTSSTKSGKFMNPTDQARKEARKRELKKNKKQRMMVRAAVLKMKDPRQIIKDMEKLDEMEFNPVQQPLLNEKVLRDKRKKLRETFERIVRLYERENPEMYKELRKLEVEYETKRGQLSLYFDSVKNAESVEVDSIPLPDMPHAPSSILIQDIPLPGAQPPSILKKSSALGKGSALSAAALAGVPRLPPGRKPPGPPPGPPPPQILQLYANTRRTGRSVRFADMPPPKEKRKRRVMKTKSITPLQAMMLRMAGV</sequence>
<feature type="compositionally biased region" description="Basic residues" evidence="3">
    <location>
        <begin position="28"/>
        <end position="37"/>
    </location>
</feature>
<organism evidence="5 6">
    <name type="scientific">Cyprinus carpio</name>
    <name type="common">Common carp</name>
    <dbReference type="NCBI Taxonomy" id="7962"/>
    <lineage>
        <taxon>Eukaryota</taxon>
        <taxon>Metazoa</taxon>
        <taxon>Chordata</taxon>
        <taxon>Craniata</taxon>
        <taxon>Vertebrata</taxon>
        <taxon>Euteleostomi</taxon>
        <taxon>Actinopterygii</taxon>
        <taxon>Neopterygii</taxon>
        <taxon>Teleostei</taxon>
        <taxon>Ostariophysi</taxon>
        <taxon>Cypriniformes</taxon>
        <taxon>Cyprinidae</taxon>
        <taxon>Cyprininae</taxon>
        <taxon>Cyprinus</taxon>
    </lineage>
</organism>
<feature type="region of interest" description="Disordered" evidence="3">
    <location>
        <begin position="184"/>
        <end position="209"/>
    </location>
</feature>
<dbReference type="PANTHER" id="PTHR13361">
    <property type="entry name" value="WW DOMAIN-BINDING PROTEIN 11"/>
    <property type="match status" value="1"/>
</dbReference>
<dbReference type="Ensembl" id="ENSCCRT00015049186.1">
    <property type="protein sequence ID" value="ENSCCRP00015047592.1"/>
    <property type="gene ID" value="ENSCCRG00015019700.1"/>
</dbReference>
<accession>A0A8C1V6M8</accession>
<comment type="subcellular location">
    <subcellularLocation>
        <location evidence="1">Nucleus</location>
    </subcellularLocation>
</comment>
<dbReference type="PANTHER" id="PTHR13361:SF1">
    <property type="entry name" value="WW DOMAIN-BINDING PROTEIN 11"/>
    <property type="match status" value="1"/>
</dbReference>
<feature type="region of interest" description="Disordered" evidence="3">
    <location>
        <begin position="1"/>
        <end position="37"/>
    </location>
</feature>